<evidence type="ECO:0000256" key="3">
    <source>
        <dbReference type="ARBA" id="ARBA00022630"/>
    </source>
</evidence>
<evidence type="ECO:0000313" key="8">
    <source>
        <dbReference type="Proteomes" id="UP000199092"/>
    </source>
</evidence>
<evidence type="ECO:0000256" key="5">
    <source>
        <dbReference type="ARBA" id="ARBA00023002"/>
    </source>
</evidence>
<dbReference type="Pfam" id="PF08031">
    <property type="entry name" value="BBE"/>
    <property type="match status" value="1"/>
</dbReference>
<dbReference type="Pfam" id="PF01565">
    <property type="entry name" value="FAD_binding_4"/>
    <property type="match status" value="1"/>
</dbReference>
<dbReference type="InterPro" id="IPR036318">
    <property type="entry name" value="FAD-bd_PCMH-like_sf"/>
</dbReference>
<accession>A0A1H1V157</accession>
<dbReference type="PANTHER" id="PTHR42973">
    <property type="entry name" value="BINDING OXIDOREDUCTASE, PUTATIVE (AFU_ORTHOLOGUE AFUA_1G17690)-RELATED"/>
    <property type="match status" value="1"/>
</dbReference>
<feature type="domain" description="FAD-binding PCMH-type" evidence="6">
    <location>
        <begin position="21"/>
        <end position="192"/>
    </location>
</feature>
<dbReference type="PROSITE" id="PS51387">
    <property type="entry name" value="FAD_PCMH"/>
    <property type="match status" value="1"/>
</dbReference>
<keyword evidence="4" id="KW-0274">FAD</keyword>
<dbReference type="OrthoDB" id="3682986at2"/>
<dbReference type="InterPro" id="IPR016164">
    <property type="entry name" value="FAD-linked_Oxase-like_C"/>
</dbReference>
<gene>
    <name evidence="7" type="ORF">SAMN04488543_2363</name>
</gene>
<comment type="similarity">
    <text evidence="2">Belongs to the oxygen-dependent FAD-linked oxidoreductase family.</text>
</comment>
<dbReference type="GO" id="GO:0071949">
    <property type="term" value="F:FAD binding"/>
    <property type="evidence" value="ECO:0007669"/>
    <property type="project" value="InterPro"/>
</dbReference>
<dbReference type="Proteomes" id="UP000199092">
    <property type="component" value="Chromosome I"/>
</dbReference>
<dbReference type="EMBL" id="LT629749">
    <property type="protein sequence ID" value="SDS77889.1"/>
    <property type="molecule type" value="Genomic_DNA"/>
</dbReference>
<dbReference type="InterPro" id="IPR016167">
    <property type="entry name" value="FAD-bd_PCMH_sub1"/>
</dbReference>
<evidence type="ECO:0000256" key="2">
    <source>
        <dbReference type="ARBA" id="ARBA00005466"/>
    </source>
</evidence>
<keyword evidence="8" id="KW-1185">Reference proteome</keyword>
<dbReference type="Gene3D" id="3.40.462.20">
    <property type="match status" value="1"/>
</dbReference>
<dbReference type="SUPFAM" id="SSF55103">
    <property type="entry name" value="FAD-linked oxidases, C-terminal domain"/>
    <property type="match status" value="1"/>
</dbReference>
<dbReference type="RefSeq" id="WP_091413069.1">
    <property type="nucleotide sequence ID" value="NZ_LT629749.1"/>
</dbReference>
<dbReference type="InterPro" id="IPR016166">
    <property type="entry name" value="FAD-bd_PCMH"/>
</dbReference>
<keyword evidence="3" id="KW-0285">Flavoprotein</keyword>
<sequence length="445" mass="47408">MRWTVPGDADYDERRALFNAMIDRRPRMIASCADAADVAAALARARADGLAVAVRSGGHAVAGQSSVDDGLVVDVRPMRSVTVDPARRRARVGAGCTWADLDAATQVHGLATTGGRVSTTGVSGLTLGGGSGWLERRHGLTCDNLLAVELVTADGRQVRADEHQHPDLLWACKGGGGNFGVVTSLELALHPVGPLVLGGLLLWPVDRAGEVARRYRDLAPTTPPELGSGLVLLTGPPEPFVPAHLQGRPLVALVLVWSGDEGTGTDVLRAFRALEPEVDLVAPLPYTQMQSMLDDQPGLRQYWSGEYHRDLPDAALDVFLAVGAARPSPLTQHLVFPWGGAVQAVAEDATPLSRRDAAWITHPFATWVDPADDAANIAWVRGYRAAIAPWAAGGTYLNFIGDEGEQRIIASFGAANLRRLREVKAAYDPENLFAGNQNIRPLVPA</sequence>
<evidence type="ECO:0000259" key="6">
    <source>
        <dbReference type="PROSITE" id="PS51387"/>
    </source>
</evidence>
<dbReference type="InterPro" id="IPR006094">
    <property type="entry name" value="Oxid_FAD_bind_N"/>
</dbReference>
<dbReference type="InterPro" id="IPR050416">
    <property type="entry name" value="FAD-linked_Oxidoreductase"/>
</dbReference>
<dbReference type="Gene3D" id="3.30.465.10">
    <property type="match status" value="1"/>
</dbReference>
<dbReference type="AlphaFoldDB" id="A0A1H1V157"/>
<dbReference type="Gene3D" id="3.30.43.10">
    <property type="entry name" value="Uridine Diphospho-n-acetylenolpyruvylglucosamine Reductase, domain 2"/>
    <property type="match status" value="1"/>
</dbReference>
<keyword evidence="5" id="KW-0560">Oxidoreductase</keyword>
<dbReference type="InterPro" id="IPR012951">
    <property type="entry name" value="BBE"/>
</dbReference>
<evidence type="ECO:0000313" key="7">
    <source>
        <dbReference type="EMBL" id="SDS77889.1"/>
    </source>
</evidence>
<dbReference type="InterPro" id="IPR006093">
    <property type="entry name" value="Oxy_OxRdtase_FAD_BS"/>
</dbReference>
<organism evidence="7 8">
    <name type="scientific">Friedmanniella luteola</name>
    <dbReference type="NCBI Taxonomy" id="546871"/>
    <lineage>
        <taxon>Bacteria</taxon>
        <taxon>Bacillati</taxon>
        <taxon>Actinomycetota</taxon>
        <taxon>Actinomycetes</taxon>
        <taxon>Propionibacteriales</taxon>
        <taxon>Nocardioidaceae</taxon>
        <taxon>Friedmanniella</taxon>
    </lineage>
</organism>
<evidence type="ECO:0000256" key="1">
    <source>
        <dbReference type="ARBA" id="ARBA00001974"/>
    </source>
</evidence>
<dbReference type="PANTHER" id="PTHR42973:SF39">
    <property type="entry name" value="FAD-BINDING PCMH-TYPE DOMAIN-CONTAINING PROTEIN"/>
    <property type="match status" value="1"/>
</dbReference>
<dbReference type="GO" id="GO:0016491">
    <property type="term" value="F:oxidoreductase activity"/>
    <property type="evidence" value="ECO:0007669"/>
    <property type="project" value="UniProtKB-KW"/>
</dbReference>
<evidence type="ECO:0000256" key="4">
    <source>
        <dbReference type="ARBA" id="ARBA00022827"/>
    </source>
</evidence>
<protein>
    <submittedName>
        <fullName evidence="7">FAD/FMN-containing dehydrogenase</fullName>
    </submittedName>
</protein>
<comment type="cofactor">
    <cofactor evidence="1">
        <name>FAD</name>
        <dbReference type="ChEBI" id="CHEBI:57692"/>
    </cofactor>
</comment>
<name>A0A1H1V157_9ACTN</name>
<dbReference type="STRING" id="546871.SAMN04488543_2363"/>
<dbReference type="InterPro" id="IPR016169">
    <property type="entry name" value="FAD-bd_PCMH_sub2"/>
</dbReference>
<proteinExistence type="inferred from homology"/>
<dbReference type="SUPFAM" id="SSF56176">
    <property type="entry name" value="FAD-binding/transporter-associated domain-like"/>
    <property type="match status" value="1"/>
</dbReference>
<reference evidence="7 8" key="1">
    <citation type="submission" date="2016-10" db="EMBL/GenBank/DDBJ databases">
        <authorList>
            <person name="de Groot N.N."/>
        </authorList>
    </citation>
    <scope>NUCLEOTIDE SEQUENCE [LARGE SCALE GENOMIC DNA]</scope>
    <source>
        <strain evidence="7 8">DSM 21741</strain>
    </source>
</reference>
<dbReference type="PROSITE" id="PS00862">
    <property type="entry name" value="OX2_COVAL_FAD"/>
    <property type="match status" value="1"/>
</dbReference>